<proteinExistence type="predicted"/>
<name>A0A1E3VWH9_9HYPH</name>
<keyword evidence="3" id="KW-1185">Reference proteome</keyword>
<gene>
    <name evidence="2" type="ORF">AUC68_10145</name>
</gene>
<evidence type="ECO:0000313" key="2">
    <source>
        <dbReference type="EMBL" id="ODR97890.1"/>
    </source>
</evidence>
<protein>
    <recommendedName>
        <fullName evidence="4">Autotransporter domain-containing protein</fullName>
    </recommendedName>
</protein>
<dbReference type="Proteomes" id="UP000094501">
    <property type="component" value="Unassembled WGS sequence"/>
</dbReference>
<evidence type="ECO:0000256" key="1">
    <source>
        <dbReference type="SAM" id="MobiDB-lite"/>
    </source>
</evidence>
<dbReference type="OrthoDB" id="7195851at2"/>
<feature type="compositionally biased region" description="Low complexity" evidence="1">
    <location>
        <begin position="306"/>
        <end position="331"/>
    </location>
</feature>
<comment type="caution">
    <text evidence="2">The sequence shown here is derived from an EMBL/GenBank/DDBJ whole genome shotgun (WGS) entry which is preliminary data.</text>
</comment>
<evidence type="ECO:0000313" key="3">
    <source>
        <dbReference type="Proteomes" id="UP000094501"/>
    </source>
</evidence>
<feature type="region of interest" description="Disordered" evidence="1">
    <location>
        <begin position="1"/>
        <end position="21"/>
    </location>
</feature>
<reference evidence="2 3" key="1">
    <citation type="journal article" date="2016" name="Environ. Microbiol.">
        <title>New Methyloceanibacter diversity from North Sea sediments includes methanotroph containing solely the soluble methane monooxygenase.</title>
        <authorList>
            <person name="Vekeman B."/>
            <person name="Kerckhof F.M."/>
            <person name="Cremers G."/>
            <person name="de Vos P."/>
            <person name="Vandamme P."/>
            <person name="Boon N."/>
            <person name="Op den Camp H.J."/>
            <person name="Heylen K."/>
        </authorList>
    </citation>
    <scope>NUCLEOTIDE SEQUENCE [LARGE SCALE GENOMIC DNA]</scope>
    <source>
        <strain evidence="2 3">R-67174</strain>
    </source>
</reference>
<organism evidence="2 3">
    <name type="scientific">Methyloceanibacter methanicus</name>
    <dbReference type="NCBI Taxonomy" id="1774968"/>
    <lineage>
        <taxon>Bacteria</taxon>
        <taxon>Pseudomonadati</taxon>
        <taxon>Pseudomonadota</taxon>
        <taxon>Alphaproteobacteria</taxon>
        <taxon>Hyphomicrobiales</taxon>
        <taxon>Hyphomicrobiaceae</taxon>
        <taxon>Methyloceanibacter</taxon>
    </lineage>
</organism>
<dbReference type="AlphaFoldDB" id="A0A1E3VWH9"/>
<dbReference type="EMBL" id="LPWG01000014">
    <property type="protein sequence ID" value="ODR97890.1"/>
    <property type="molecule type" value="Genomic_DNA"/>
</dbReference>
<feature type="region of interest" description="Disordered" evidence="1">
    <location>
        <begin position="301"/>
        <end position="331"/>
    </location>
</feature>
<sequence length="331" mass="33259">MDFPALPGPVRRQGERMSTRDRRRQLLLSTATLLGALTGYGNRAYAACTLDTLPPGTSTYHCSDSAAVNTTTQNINHDDAEVITNLGFGVDTTLAGGNAITITGDGALSYTDDHMSPLTAAVTGLYIKSTGDSGANYGSITVNTGGDISGGARGIYTRNDGSGFIDITTTGDVTGDTSNGIHAVNDDANGTDITVNTGAGTVYGGNNGIYALNKGQGFVEVTANGNVTGNSTGVSGGIGILAQNLDPDSTHVTVTTGPARSTAATGHQRFQAGTGDLTVKRAPARSKAATTASTPAILAKVPSLSPPTATSPATTATASARTTAATAAISR</sequence>
<accession>A0A1E3VWH9</accession>
<dbReference type="RefSeq" id="WP_069438217.1">
    <property type="nucleotide sequence ID" value="NZ_LPWG01000014.1"/>
</dbReference>
<evidence type="ECO:0008006" key="4">
    <source>
        <dbReference type="Google" id="ProtNLM"/>
    </source>
</evidence>